<evidence type="ECO:0000256" key="1">
    <source>
        <dbReference type="SAM" id="Phobius"/>
    </source>
</evidence>
<keyword evidence="1" id="KW-1133">Transmembrane helix</keyword>
<accession>A0A0C2WM56</accession>
<protein>
    <submittedName>
        <fullName evidence="2">Uncharacterized protein</fullName>
    </submittedName>
</protein>
<reference evidence="2 3" key="1">
    <citation type="submission" date="2014-04" db="EMBL/GenBank/DDBJ databases">
        <title>Evolutionary Origins and Diversification of the Mycorrhizal Mutualists.</title>
        <authorList>
            <consortium name="DOE Joint Genome Institute"/>
            <consortium name="Mycorrhizal Genomics Consortium"/>
            <person name="Kohler A."/>
            <person name="Kuo A."/>
            <person name="Nagy L.G."/>
            <person name="Floudas D."/>
            <person name="Copeland A."/>
            <person name="Barry K.W."/>
            <person name="Cichocki N."/>
            <person name="Veneault-Fourrey C."/>
            <person name="LaButti K."/>
            <person name="Lindquist E.A."/>
            <person name="Lipzen A."/>
            <person name="Lundell T."/>
            <person name="Morin E."/>
            <person name="Murat C."/>
            <person name="Riley R."/>
            <person name="Ohm R."/>
            <person name="Sun H."/>
            <person name="Tunlid A."/>
            <person name="Henrissat B."/>
            <person name="Grigoriev I.V."/>
            <person name="Hibbett D.S."/>
            <person name="Martin F."/>
        </authorList>
    </citation>
    <scope>NUCLEOTIDE SEQUENCE [LARGE SCALE GENOMIC DNA]</scope>
    <source>
        <strain evidence="2 3">Koide BX008</strain>
    </source>
</reference>
<evidence type="ECO:0000313" key="2">
    <source>
        <dbReference type="EMBL" id="KIL62642.1"/>
    </source>
</evidence>
<keyword evidence="1" id="KW-0812">Transmembrane</keyword>
<gene>
    <name evidence="2" type="ORF">M378DRAFT_165472</name>
</gene>
<sequence>MGLAGLWLGLTASLIYCAALGTYICLRTDWNREVVKVMMRVAKEESKGYGGVETAHGL</sequence>
<dbReference type="STRING" id="946122.A0A0C2WM56"/>
<name>A0A0C2WM56_AMAMK</name>
<feature type="transmembrane region" description="Helical" evidence="1">
    <location>
        <begin position="6"/>
        <end position="26"/>
    </location>
</feature>
<dbReference type="Proteomes" id="UP000054549">
    <property type="component" value="Unassembled WGS sequence"/>
</dbReference>
<proteinExistence type="predicted"/>
<organism evidence="2 3">
    <name type="scientific">Amanita muscaria (strain Koide BX008)</name>
    <dbReference type="NCBI Taxonomy" id="946122"/>
    <lineage>
        <taxon>Eukaryota</taxon>
        <taxon>Fungi</taxon>
        <taxon>Dikarya</taxon>
        <taxon>Basidiomycota</taxon>
        <taxon>Agaricomycotina</taxon>
        <taxon>Agaricomycetes</taxon>
        <taxon>Agaricomycetidae</taxon>
        <taxon>Agaricales</taxon>
        <taxon>Pluteineae</taxon>
        <taxon>Amanitaceae</taxon>
        <taxon>Amanita</taxon>
    </lineage>
</organism>
<dbReference type="EMBL" id="KN818268">
    <property type="protein sequence ID" value="KIL62642.1"/>
    <property type="molecule type" value="Genomic_DNA"/>
</dbReference>
<dbReference type="AlphaFoldDB" id="A0A0C2WM56"/>
<keyword evidence="3" id="KW-1185">Reference proteome</keyword>
<dbReference type="OrthoDB" id="2126698at2759"/>
<evidence type="ECO:0000313" key="3">
    <source>
        <dbReference type="Proteomes" id="UP000054549"/>
    </source>
</evidence>
<keyword evidence="1" id="KW-0472">Membrane</keyword>
<dbReference type="InParanoid" id="A0A0C2WM56"/>
<dbReference type="HOGENOM" id="CLU_2978673_0_0_1"/>